<evidence type="ECO:0000313" key="1">
    <source>
        <dbReference type="EMBL" id="OMJ69344.1"/>
    </source>
</evidence>
<proteinExistence type="predicted"/>
<sequence>MFQENFNYFKHTNISLVNFKVEDGNKSIHLTSSEQSNNKISENYVIEAREKSIKDTLEDFKLNIDLNNRPKNKLQEIRNLKNIQEQAKEKKKQKLIEKIQSSVLGLKKGMCLKQENYEKKEADGIQARLAAATAVKKQKIVAEEKLKKIEYENCIKTTQVAKENEIIG</sequence>
<organism evidence="1 2">
    <name type="scientific">Stentor coeruleus</name>
    <dbReference type="NCBI Taxonomy" id="5963"/>
    <lineage>
        <taxon>Eukaryota</taxon>
        <taxon>Sar</taxon>
        <taxon>Alveolata</taxon>
        <taxon>Ciliophora</taxon>
        <taxon>Postciliodesmatophora</taxon>
        <taxon>Heterotrichea</taxon>
        <taxon>Heterotrichida</taxon>
        <taxon>Stentoridae</taxon>
        <taxon>Stentor</taxon>
    </lineage>
</organism>
<dbReference type="Proteomes" id="UP000187209">
    <property type="component" value="Unassembled WGS sequence"/>
</dbReference>
<reference evidence="1 2" key="1">
    <citation type="submission" date="2016-11" db="EMBL/GenBank/DDBJ databases">
        <title>The macronuclear genome of Stentor coeruleus: a giant cell with tiny introns.</title>
        <authorList>
            <person name="Slabodnick M."/>
            <person name="Ruby J.G."/>
            <person name="Reiff S.B."/>
            <person name="Swart E.C."/>
            <person name="Gosai S."/>
            <person name="Prabakaran S."/>
            <person name="Witkowska E."/>
            <person name="Larue G.E."/>
            <person name="Fisher S."/>
            <person name="Freeman R.M."/>
            <person name="Gunawardena J."/>
            <person name="Chu W."/>
            <person name="Stover N.A."/>
            <person name="Gregory B.D."/>
            <person name="Nowacki M."/>
            <person name="Derisi J."/>
            <person name="Roy S.W."/>
            <person name="Marshall W.F."/>
            <person name="Sood P."/>
        </authorList>
    </citation>
    <scope>NUCLEOTIDE SEQUENCE [LARGE SCALE GENOMIC DNA]</scope>
    <source>
        <strain evidence="1">WM001</strain>
    </source>
</reference>
<name>A0A1R2AXT9_9CILI</name>
<dbReference type="EMBL" id="MPUH01001209">
    <property type="protein sequence ID" value="OMJ69344.1"/>
    <property type="molecule type" value="Genomic_DNA"/>
</dbReference>
<accession>A0A1R2AXT9</accession>
<protein>
    <submittedName>
        <fullName evidence="1">Uncharacterized protein</fullName>
    </submittedName>
</protein>
<comment type="caution">
    <text evidence="1">The sequence shown here is derived from an EMBL/GenBank/DDBJ whole genome shotgun (WGS) entry which is preliminary data.</text>
</comment>
<keyword evidence="2" id="KW-1185">Reference proteome</keyword>
<evidence type="ECO:0000313" key="2">
    <source>
        <dbReference type="Proteomes" id="UP000187209"/>
    </source>
</evidence>
<dbReference type="AlphaFoldDB" id="A0A1R2AXT9"/>
<gene>
    <name evidence="1" type="ORF">SteCoe_32949</name>
</gene>